<evidence type="ECO:0000313" key="2">
    <source>
        <dbReference type="Proteomes" id="UP001054945"/>
    </source>
</evidence>
<proteinExistence type="predicted"/>
<reference evidence="1 2" key="1">
    <citation type="submission" date="2021-06" db="EMBL/GenBank/DDBJ databases">
        <title>Caerostris extrusa draft genome.</title>
        <authorList>
            <person name="Kono N."/>
            <person name="Arakawa K."/>
        </authorList>
    </citation>
    <scope>NUCLEOTIDE SEQUENCE [LARGE SCALE GENOMIC DNA]</scope>
</reference>
<dbReference type="Proteomes" id="UP001054945">
    <property type="component" value="Unassembled WGS sequence"/>
</dbReference>
<evidence type="ECO:0000313" key="1">
    <source>
        <dbReference type="EMBL" id="GIY09822.1"/>
    </source>
</evidence>
<keyword evidence="2" id="KW-1185">Reference proteome</keyword>
<accession>A0AAV4QNT4</accession>
<gene>
    <name evidence="1" type="ORF">CEXT_331111</name>
</gene>
<name>A0AAV4QNT4_CAEEX</name>
<protein>
    <submittedName>
        <fullName evidence="1">Uncharacterized protein</fullName>
    </submittedName>
</protein>
<dbReference type="EMBL" id="BPLR01006433">
    <property type="protein sequence ID" value="GIY09822.1"/>
    <property type="molecule type" value="Genomic_DNA"/>
</dbReference>
<organism evidence="1 2">
    <name type="scientific">Caerostris extrusa</name>
    <name type="common">Bark spider</name>
    <name type="synonym">Caerostris bankana</name>
    <dbReference type="NCBI Taxonomy" id="172846"/>
    <lineage>
        <taxon>Eukaryota</taxon>
        <taxon>Metazoa</taxon>
        <taxon>Ecdysozoa</taxon>
        <taxon>Arthropoda</taxon>
        <taxon>Chelicerata</taxon>
        <taxon>Arachnida</taxon>
        <taxon>Araneae</taxon>
        <taxon>Araneomorphae</taxon>
        <taxon>Entelegynae</taxon>
        <taxon>Araneoidea</taxon>
        <taxon>Araneidae</taxon>
        <taxon>Caerostris</taxon>
    </lineage>
</organism>
<comment type="caution">
    <text evidence="1">The sequence shown here is derived from an EMBL/GenBank/DDBJ whole genome shotgun (WGS) entry which is preliminary data.</text>
</comment>
<sequence length="83" mass="9262">MNTKFCVKNNENLNTKKSSKINLQISVDIIDPNYTAVSFGLVPDREMTPTSEEDSPIYGGLAMELASNPDECSSDKCQTWKEE</sequence>
<dbReference type="AlphaFoldDB" id="A0AAV4QNT4"/>